<comment type="subunit">
    <text evidence="9">Forms a complex with SecF. Part of the essential Sec protein translocation apparatus which comprises SecA, SecYEG and auxiliary proteins SecDF-YajC and YidC.</text>
</comment>
<evidence type="ECO:0000256" key="7">
    <source>
        <dbReference type="ARBA" id="ARBA00023010"/>
    </source>
</evidence>
<evidence type="ECO:0000259" key="10">
    <source>
        <dbReference type="Pfam" id="PF02355"/>
    </source>
</evidence>
<feature type="domain" description="SecDF P1 head subdomain" evidence="12">
    <location>
        <begin position="262"/>
        <end position="371"/>
    </location>
</feature>
<dbReference type="InterPro" id="IPR054384">
    <property type="entry name" value="SecDF_P1_head"/>
</dbReference>
<dbReference type="GO" id="GO:0006605">
    <property type="term" value="P:protein targeting"/>
    <property type="evidence" value="ECO:0007669"/>
    <property type="project" value="UniProtKB-UniRule"/>
</dbReference>
<evidence type="ECO:0000256" key="4">
    <source>
        <dbReference type="ARBA" id="ARBA00022692"/>
    </source>
</evidence>
<keyword evidence="2 9" id="KW-0813">Transport</keyword>
<feature type="domain" description="Protein translocase subunit SecDF P1" evidence="11">
    <location>
        <begin position="186"/>
        <end position="243"/>
    </location>
</feature>
<evidence type="ECO:0000259" key="11">
    <source>
        <dbReference type="Pfam" id="PF21760"/>
    </source>
</evidence>
<dbReference type="Pfam" id="PF21760">
    <property type="entry name" value="SecD_1st"/>
    <property type="match status" value="1"/>
</dbReference>
<dbReference type="GO" id="GO:0015450">
    <property type="term" value="F:protein-transporting ATPase activity"/>
    <property type="evidence" value="ECO:0007669"/>
    <property type="project" value="InterPro"/>
</dbReference>
<keyword evidence="5 9" id="KW-0653">Protein transport</keyword>
<keyword evidence="3 9" id="KW-1003">Cell membrane</keyword>
<dbReference type="Pfam" id="PF22599">
    <property type="entry name" value="SecDF_P1_head"/>
    <property type="match status" value="1"/>
</dbReference>
<evidence type="ECO:0000256" key="2">
    <source>
        <dbReference type="ARBA" id="ARBA00022448"/>
    </source>
</evidence>
<dbReference type="FunFam" id="1.20.1640.10:FF:000004">
    <property type="entry name" value="Protein translocase subunit SecD"/>
    <property type="match status" value="1"/>
</dbReference>
<comment type="function">
    <text evidence="9">Part of the Sec protein translocase complex. Interacts with the SecYEG preprotein conducting channel. SecDF uses the proton motive force (PMF) to complete protein translocation after the ATP-dependent function of SecA.</text>
</comment>
<feature type="transmembrane region" description="Helical" evidence="9">
    <location>
        <begin position="516"/>
        <end position="544"/>
    </location>
</feature>
<evidence type="ECO:0000313" key="13">
    <source>
        <dbReference type="EMBL" id="SDK81102.1"/>
    </source>
</evidence>
<evidence type="ECO:0000256" key="6">
    <source>
        <dbReference type="ARBA" id="ARBA00022989"/>
    </source>
</evidence>
<protein>
    <recommendedName>
        <fullName evidence="9">Protein translocase subunit SecD</fullName>
    </recommendedName>
</protein>
<evidence type="ECO:0000256" key="9">
    <source>
        <dbReference type="HAMAP-Rule" id="MF_01463"/>
    </source>
</evidence>
<dbReference type="Proteomes" id="UP000199555">
    <property type="component" value="Unassembled WGS sequence"/>
</dbReference>
<keyword evidence="7 9" id="KW-0811">Translocation</keyword>
<name>A0A1G9EYB9_9RHOB</name>
<accession>A0A1G9EYB9</accession>
<dbReference type="InterPro" id="IPR022645">
    <property type="entry name" value="SecD/SecF_bac"/>
</dbReference>
<keyword evidence="8 9" id="KW-0472">Membrane</keyword>
<dbReference type="InterPro" id="IPR048631">
    <property type="entry name" value="SecD_1st"/>
</dbReference>
<dbReference type="Gene3D" id="3.30.1360.200">
    <property type="match status" value="1"/>
</dbReference>
<evidence type="ECO:0000256" key="3">
    <source>
        <dbReference type="ARBA" id="ARBA00022475"/>
    </source>
</evidence>
<feature type="transmembrane region" description="Helical" evidence="9">
    <location>
        <begin position="445"/>
        <end position="467"/>
    </location>
</feature>
<evidence type="ECO:0000256" key="1">
    <source>
        <dbReference type="ARBA" id="ARBA00004651"/>
    </source>
</evidence>
<dbReference type="AlphaFoldDB" id="A0A1G9EYB9"/>
<dbReference type="Gene3D" id="3.30.70.3400">
    <property type="match status" value="1"/>
</dbReference>
<dbReference type="NCBIfam" id="TIGR00916">
    <property type="entry name" value="2A0604s01"/>
    <property type="match status" value="1"/>
</dbReference>
<dbReference type="InterPro" id="IPR055344">
    <property type="entry name" value="SecD_SecF_C_bact"/>
</dbReference>
<feature type="domain" description="Protein export membrane protein SecD/SecF C-terminal" evidence="10">
    <location>
        <begin position="373"/>
        <end position="544"/>
    </location>
</feature>
<comment type="similarity">
    <text evidence="9">Belongs to the SecD/SecF family. SecD subfamily.</text>
</comment>
<keyword evidence="6 9" id="KW-1133">Transmembrane helix</keyword>
<dbReference type="RefSeq" id="WP_090753432.1">
    <property type="nucleotide sequence ID" value="NZ_FNGE01000003.1"/>
</dbReference>
<gene>
    <name evidence="9" type="primary">secD</name>
    <name evidence="13" type="ORF">SAMN04487971_103173</name>
</gene>
<keyword evidence="14" id="KW-1185">Reference proteome</keyword>
<dbReference type="InterPro" id="IPR022813">
    <property type="entry name" value="SecD/SecF_arch_bac"/>
</dbReference>
<feature type="transmembrane region" description="Helical" evidence="9">
    <location>
        <begin position="488"/>
        <end position="510"/>
    </location>
</feature>
<evidence type="ECO:0000313" key="14">
    <source>
        <dbReference type="Proteomes" id="UP000199555"/>
    </source>
</evidence>
<sequence>MLQIPTWKRVLILGIVLVGLLYAMPNLFYQRVETHNDAITAAERAGFETPEQAAARSLWPDWLPSSLVNLGLDLRGGAHLLGEVNVEEVYASRMTGLWPELRDALAAKRDVLGAVRRVPGPPDQLHVEIGNPDQMARAVEIARGLAAPVVSLSGAGASSLDITAQGATMIVQLSQAERAATDDRTIQQSLEIVRRRVDEVGTREPTIQRQGKDRILIQVPGIGSAEELKELIGTTAKLTFNPVVGRGTDPNVQAGLGNIVVPSMDEPGVYYTLAEAPVVTGEDLTDARPSFDQNGQPAVDFRFGPQGARRFGAYTSANIGQPFAIVLDNQVISAPVIRQAITTGSGQISGAMTVDESTQLAVLLRAGALPAEMTFLEERTIGPELGQDSIDAGTKAASIGTVLVVGYIVASYGLFGVFASVAVIVNVILILAIMGAMGATLTLPGIAGIVLTVGTAVDANVIIYERIREELRAGKKVVKAIDDGFNEAMSAIIDANVTTFIAALVMFFLGSGPVKGFAVTLVIGIVTSVFTAIYLTRLMIVFWLERRRPAALVL</sequence>
<comment type="caution">
    <text evidence="9">Lacks conserved residue(s) required for the propagation of feature annotation.</text>
</comment>
<dbReference type="Pfam" id="PF02355">
    <property type="entry name" value="SecD_SecF_C"/>
    <property type="match status" value="1"/>
</dbReference>
<dbReference type="EMBL" id="FNGE01000003">
    <property type="protein sequence ID" value="SDK81102.1"/>
    <property type="molecule type" value="Genomic_DNA"/>
</dbReference>
<dbReference type="GO" id="GO:0043952">
    <property type="term" value="P:protein transport by the Sec complex"/>
    <property type="evidence" value="ECO:0007669"/>
    <property type="project" value="UniProtKB-UniRule"/>
</dbReference>
<comment type="subcellular location">
    <subcellularLocation>
        <location evidence="1 9">Cell membrane</location>
        <topology evidence="1 9">Multi-pass membrane protein</topology>
    </subcellularLocation>
</comment>
<dbReference type="InterPro" id="IPR005791">
    <property type="entry name" value="SecD"/>
</dbReference>
<evidence type="ECO:0000256" key="8">
    <source>
        <dbReference type="ARBA" id="ARBA00023136"/>
    </source>
</evidence>
<evidence type="ECO:0000259" key="12">
    <source>
        <dbReference type="Pfam" id="PF22599"/>
    </source>
</evidence>
<reference evidence="14" key="1">
    <citation type="submission" date="2016-10" db="EMBL/GenBank/DDBJ databases">
        <authorList>
            <person name="Varghese N."/>
            <person name="Submissions S."/>
        </authorList>
    </citation>
    <scope>NUCLEOTIDE SEQUENCE [LARGE SCALE GENOMIC DNA]</scope>
    <source>
        <strain evidence="14">CGMCC 1.7655</strain>
    </source>
</reference>
<dbReference type="NCBIfam" id="TIGR01129">
    <property type="entry name" value="secD"/>
    <property type="match status" value="1"/>
</dbReference>
<dbReference type="HAMAP" id="MF_01463_B">
    <property type="entry name" value="SecD_B"/>
    <property type="match status" value="1"/>
</dbReference>
<dbReference type="SUPFAM" id="SSF82866">
    <property type="entry name" value="Multidrug efflux transporter AcrB transmembrane domain"/>
    <property type="match status" value="1"/>
</dbReference>
<dbReference type="PANTHER" id="PTHR30081">
    <property type="entry name" value="PROTEIN-EXPORT MEMBRANE PROTEIN SEC"/>
    <property type="match status" value="1"/>
</dbReference>
<dbReference type="GO" id="GO:0065002">
    <property type="term" value="P:intracellular protein transmembrane transport"/>
    <property type="evidence" value="ECO:0007669"/>
    <property type="project" value="UniProtKB-UniRule"/>
</dbReference>
<dbReference type="PANTHER" id="PTHR30081:SF1">
    <property type="entry name" value="PROTEIN TRANSLOCASE SUBUNIT SECD"/>
    <property type="match status" value="1"/>
</dbReference>
<evidence type="ECO:0000256" key="5">
    <source>
        <dbReference type="ARBA" id="ARBA00022927"/>
    </source>
</evidence>
<dbReference type="PRINTS" id="PR01755">
    <property type="entry name" value="SECFTRNLCASE"/>
</dbReference>
<organism evidence="13 14">
    <name type="scientific">Paracoccus chinensis</name>
    <dbReference type="NCBI Taxonomy" id="525640"/>
    <lineage>
        <taxon>Bacteria</taxon>
        <taxon>Pseudomonadati</taxon>
        <taxon>Pseudomonadota</taxon>
        <taxon>Alphaproteobacteria</taxon>
        <taxon>Rhodobacterales</taxon>
        <taxon>Paracoccaceae</taxon>
        <taxon>Paracoccus</taxon>
    </lineage>
</organism>
<feature type="transmembrane region" description="Helical" evidence="9">
    <location>
        <begin position="417"/>
        <end position="439"/>
    </location>
</feature>
<dbReference type="InterPro" id="IPR048634">
    <property type="entry name" value="SecD_SecF_C"/>
</dbReference>
<dbReference type="STRING" id="525640.SAMN04487971_103173"/>
<dbReference type="OrthoDB" id="9805019at2"/>
<proteinExistence type="inferred from homology"/>
<dbReference type="GO" id="GO:0005886">
    <property type="term" value="C:plasma membrane"/>
    <property type="evidence" value="ECO:0007669"/>
    <property type="project" value="UniProtKB-SubCell"/>
</dbReference>
<keyword evidence="4 9" id="KW-0812">Transmembrane</keyword>